<dbReference type="EMBL" id="FNIC01000002">
    <property type="protein sequence ID" value="SDN19017.1"/>
    <property type="molecule type" value="Genomic_DNA"/>
</dbReference>
<organism evidence="3 4">
    <name type="scientific">Nocardioides szechwanensis</name>
    <dbReference type="NCBI Taxonomy" id="1005944"/>
    <lineage>
        <taxon>Bacteria</taxon>
        <taxon>Bacillati</taxon>
        <taxon>Actinomycetota</taxon>
        <taxon>Actinomycetes</taxon>
        <taxon>Propionibacteriales</taxon>
        <taxon>Nocardioidaceae</taxon>
        <taxon>Nocardioides</taxon>
    </lineage>
</organism>
<dbReference type="OrthoDB" id="3748887at2"/>
<keyword evidence="2" id="KW-0472">Membrane</keyword>
<evidence type="ECO:0000256" key="1">
    <source>
        <dbReference type="SAM" id="MobiDB-lite"/>
    </source>
</evidence>
<gene>
    <name evidence="3" type="ORF">SAMN05192576_1686</name>
</gene>
<proteinExistence type="predicted"/>
<dbReference type="STRING" id="1005944.SAMN05192576_1686"/>
<feature type="transmembrane region" description="Helical" evidence="2">
    <location>
        <begin position="12"/>
        <end position="33"/>
    </location>
</feature>
<evidence type="ECO:0008006" key="5">
    <source>
        <dbReference type="Google" id="ProtNLM"/>
    </source>
</evidence>
<dbReference type="AlphaFoldDB" id="A0A1G9ZD23"/>
<keyword evidence="2" id="KW-0812">Transmembrane</keyword>
<keyword evidence="4" id="KW-1185">Reference proteome</keyword>
<evidence type="ECO:0000256" key="2">
    <source>
        <dbReference type="SAM" id="Phobius"/>
    </source>
</evidence>
<name>A0A1G9ZD23_9ACTN</name>
<dbReference type="Proteomes" id="UP000199004">
    <property type="component" value="Unassembled WGS sequence"/>
</dbReference>
<evidence type="ECO:0000313" key="3">
    <source>
        <dbReference type="EMBL" id="SDN19017.1"/>
    </source>
</evidence>
<sequence length="95" mass="10099">MGYGNGYGMGAGGWVAMAIFWIAVITLIVWSVSRFSSTGGGGRTDSTRPPRGGALDGSTGTAEDILDRRFAAGDLDEDTYRSMRATLRSSRSESR</sequence>
<protein>
    <recommendedName>
        <fullName evidence="5">Short C-terminal domain-containing protein</fullName>
    </recommendedName>
</protein>
<accession>A0A1G9ZD23</accession>
<feature type="region of interest" description="Disordered" evidence="1">
    <location>
        <begin position="36"/>
        <end position="60"/>
    </location>
</feature>
<keyword evidence="2" id="KW-1133">Transmembrane helix</keyword>
<reference evidence="4" key="1">
    <citation type="submission" date="2016-10" db="EMBL/GenBank/DDBJ databases">
        <authorList>
            <person name="Varghese N."/>
            <person name="Submissions S."/>
        </authorList>
    </citation>
    <scope>NUCLEOTIDE SEQUENCE [LARGE SCALE GENOMIC DNA]</scope>
    <source>
        <strain evidence="4">CGMCC 1.11147</strain>
    </source>
</reference>
<evidence type="ECO:0000313" key="4">
    <source>
        <dbReference type="Proteomes" id="UP000199004"/>
    </source>
</evidence>